<name>A0A7C9HRU1_9DEIO</name>
<evidence type="ECO:0000313" key="5">
    <source>
        <dbReference type="EMBL" id="MVN87249.1"/>
    </source>
</evidence>
<dbReference type="CDD" id="cd05360">
    <property type="entry name" value="SDR_c3"/>
    <property type="match status" value="1"/>
</dbReference>
<dbReference type="Gene3D" id="3.40.50.720">
    <property type="entry name" value="NAD(P)-binding Rossmann-like Domain"/>
    <property type="match status" value="1"/>
</dbReference>
<sequence>MSSFQPKPLNEQVMVITGASSGIGLSTAREAARRGVRLVLVARSTEALQILVEEIRRGGGQAVAVVADVSQEVDVQRVAQQAIETYGGFDTWVNNAGVGMYGKLEDAQEDDMRRLFDVNLWGVVHGSRTALRQLKAHGGVLINMGSVVSEQAIPLQGWYAATKHAVKAFTDALRMELEHDGAPVMVTLIKPGPIDTPFPLNAQNDLPVKPKHVPPVYAPETVARAVLHAASTPTRELYVGGGGKGMAALGTLAPGLTERGMAATVIPGMQTDEPALPPSASILRHATENLRERGDYPGMVQKISLYTEAAAHSRVIGLGLLGLGLAAVAVRSIRHRA</sequence>
<dbReference type="AlphaFoldDB" id="A0A7C9HRU1"/>
<dbReference type="SUPFAM" id="SSF51735">
    <property type="entry name" value="NAD(P)-binding Rossmann-fold domains"/>
    <property type="match status" value="1"/>
</dbReference>
<evidence type="ECO:0000256" key="2">
    <source>
        <dbReference type="ARBA" id="ARBA00023002"/>
    </source>
</evidence>
<dbReference type="NCBIfam" id="NF005495">
    <property type="entry name" value="PRK07109.1"/>
    <property type="match status" value="1"/>
</dbReference>
<dbReference type="PRINTS" id="PR00081">
    <property type="entry name" value="GDHRDH"/>
</dbReference>
<accession>A0A7C9HRU1</accession>
<dbReference type="GO" id="GO:0016020">
    <property type="term" value="C:membrane"/>
    <property type="evidence" value="ECO:0007669"/>
    <property type="project" value="TreeGrafter"/>
</dbReference>
<keyword evidence="6" id="KW-1185">Reference proteome</keyword>
<proteinExistence type="inferred from homology"/>
<dbReference type="InterPro" id="IPR036291">
    <property type="entry name" value="NAD(P)-bd_dom_sf"/>
</dbReference>
<comment type="caution">
    <text evidence="5">The sequence shown here is derived from an EMBL/GenBank/DDBJ whole genome shotgun (WGS) entry which is preliminary data.</text>
</comment>
<dbReference type="EMBL" id="WQLB01000012">
    <property type="protein sequence ID" value="MVN87249.1"/>
    <property type="molecule type" value="Genomic_DNA"/>
</dbReference>
<dbReference type="InterPro" id="IPR020904">
    <property type="entry name" value="Sc_DH/Rdtase_CS"/>
</dbReference>
<dbReference type="InterPro" id="IPR002347">
    <property type="entry name" value="SDR_fam"/>
</dbReference>
<protein>
    <submittedName>
        <fullName evidence="5">SDR family NAD(P)-dependent oxidoreductase</fullName>
    </submittedName>
</protein>
<evidence type="ECO:0000313" key="6">
    <source>
        <dbReference type="Proteomes" id="UP000483286"/>
    </source>
</evidence>
<dbReference type="SMART" id="SM00822">
    <property type="entry name" value="PKS_KR"/>
    <property type="match status" value="1"/>
</dbReference>
<evidence type="ECO:0000256" key="1">
    <source>
        <dbReference type="ARBA" id="ARBA00006484"/>
    </source>
</evidence>
<dbReference type="Proteomes" id="UP000483286">
    <property type="component" value="Unassembled WGS sequence"/>
</dbReference>
<dbReference type="PANTHER" id="PTHR44196">
    <property type="entry name" value="DEHYDROGENASE/REDUCTASE SDR FAMILY MEMBER 7B"/>
    <property type="match status" value="1"/>
</dbReference>
<dbReference type="Pfam" id="PF00106">
    <property type="entry name" value="adh_short"/>
    <property type="match status" value="1"/>
</dbReference>
<keyword evidence="2" id="KW-0560">Oxidoreductase</keyword>
<dbReference type="InterPro" id="IPR057326">
    <property type="entry name" value="KR_dom"/>
</dbReference>
<evidence type="ECO:0000259" key="4">
    <source>
        <dbReference type="SMART" id="SM00822"/>
    </source>
</evidence>
<evidence type="ECO:0000256" key="3">
    <source>
        <dbReference type="RuleBase" id="RU000363"/>
    </source>
</evidence>
<dbReference type="RefSeq" id="WP_157459292.1">
    <property type="nucleotide sequence ID" value="NZ_WQLB01000012.1"/>
</dbReference>
<dbReference type="PRINTS" id="PR00080">
    <property type="entry name" value="SDRFAMILY"/>
</dbReference>
<feature type="domain" description="Ketoreductase" evidence="4">
    <location>
        <begin position="12"/>
        <end position="197"/>
    </location>
</feature>
<dbReference type="PANTHER" id="PTHR44196:SF1">
    <property type="entry name" value="DEHYDROGENASE_REDUCTASE SDR FAMILY MEMBER 7B"/>
    <property type="match status" value="1"/>
</dbReference>
<organism evidence="5 6">
    <name type="scientific">Deinococcus arboris</name>
    <dbReference type="NCBI Taxonomy" id="2682977"/>
    <lineage>
        <taxon>Bacteria</taxon>
        <taxon>Thermotogati</taxon>
        <taxon>Deinococcota</taxon>
        <taxon>Deinococci</taxon>
        <taxon>Deinococcales</taxon>
        <taxon>Deinococcaceae</taxon>
        <taxon>Deinococcus</taxon>
    </lineage>
</organism>
<dbReference type="GO" id="GO:0016491">
    <property type="term" value="F:oxidoreductase activity"/>
    <property type="evidence" value="ECO:0007669"/>
    <property type="project" value="UniProtKB-KW"/>
</dbReference>
<dbReference type="PROSITE" id="PS00061">
    <property type="entry name" value="ADH_SHORT"/>
    <property type="match status" value="1"/>
</dbReference>
<comment type="similarity">
    <text evidence="1 3">Belongs to the short-chain dehydrogenases/reductases (SDR) family.</text>
</comment>
<reference evidence="5 6" key="1">
    <citation type="submission" date="2019-12" db="EMBL/GenBank/DDBJ databases">
        <title>Deinococcus sp. HMF7620 Genome sequencing and assembly.</title>
        <authorList>
            <person name="Kang H."/>
            <person name="Kim H."/>
            <person name="Joh K."/>
        </authorList>
    </citation>
    <scope>NUCLEOTIDE SEQUENCE [LARGE SCALE GENOMIC DNA]</scope>
    <source>
        <strain evidence="5 6">HMF7620</strain>
    </source>
</reference>
<gene>
    <name evidence="5" type="ORF">GO986_10750</name>
</gene>